<comment type="caution">
    <text evidence="2">The sequence shown here is derived from an EMBL/GenBank/DDBJ whole genome shotgun (WGS) entry which is preliminary data.</text>
</comment>
<dbReference type="EMBL" id="JAQQWK010000004">
    <property type="protein sequence ID" value="KAK8043609.1"/>
    <property type="molecule type" value="Genomic_DNA"/>
</dbReference>
<organism evidence="2 3">
    <name type="scientific">Apiospora rasikravindrae</name>
    <dbReference type="NCBI Taxonomy" id="990691"/>
    <lineage>
        <taxon>Eukaryota</taxon>
        <taxon>Fungi</taxon>
        <taxon>Dikarya</taxon>
        <taxon>Ascomycota</taxon>
        <taxon>Pezizomycotina</taxon>
        <taxon>Sordariomycetes</taxon>
        <taxon>Xylariomycetidae</taxon>
        <taxon>Amphisphaeriales</taxon>
        <taxon>Apiosporaceae</taxon>
        <taxon>Apiospora</taxon>
    </lineage>
</organism>
<evidence type="ECO:0000313" key="3">
    <source>
        <dbReference type="Proteomes" id="UP001444661"/>
    </source>
</evidence>
<name>A0ABR1TCV7_9PEZI</name>
<dbReference type="Proteomes" id="UP001444661">
    <property type="component" value="Unassembled WGS sequence"/>
</dbReference>
<accession>A0ABR1TCV7</accession>
<feature type="region of interest" description="Disordered" evidence="1">
    <location>
        <begin position="128"/>
        <end position="155"/>
    </location>
</feature>
<evidence type="ECO:0000313" key="2">
    <source>
        <dbReference type="EMBL" id="KAK8043609.1"/>
    </source>
</evidence>
<proteinExistence type="predicted"/>
<evidence type="ECO:0000256" key="1">
    <source>
        <dbReference type="SAM" id="MobiDB-lite"/>
    </source>
</evidence>
<gene>
    <name evidence="2" type="ORF">PG993_006039</name>
</gene>
<feature type="region of interest" description="Disordered" evidence="1">
    <location>
        <begin position="1"/>
        <end position="20"/>
    </location>
</feature>
<protein>
    <submittedName>
        <fullName evidence="2">Uncharacterized protein</fullName>
    </submittedName>
</protein>
<reference evidence="2 3" key="1">
    <citation type="submission" date="2023-01" db="EMBL/GenBank/DDBJ databases">
        <title>Analysis of 21 Apiospora genomes using comparative genomics revels a genus with tremendous synthesis potential of carbohydrate active enzymes and secondary metabolites.</title>
        <authorList>
            <person name="Sorensen T."/>
        </authorList>
    </citation>
    <scope>NUCLEOTIDE SEQUENCE [LARGE SCALE GENOMIC DNA]</scope>
    <source>
        <strain evidence="2 3">CBS 33761</strain>
    </source>
</reference>
<sequence length="155" mass="17020">MAKGKKVAPSATAIPGSNPNQLMTTSELAADNDLGYKIRVLIHDLRNISKDEGSQRRTLQTTDELYISSPYFTTKEASIIKGATCKRKASGDARSCGPHDLAPIYEAVFGIEKEEVQDEKFLSRLRRQGLPSVEDEPKPVVAAGPIDGKKKHKRK</sequence>
<keyword evidence="3" id="KW-1185">Reference proteome</keyword>